<evidence type="ECO:0000256" key="3">
    <source>
        <dbReference type="SAM" id="Phobius"/>
    </source>
</evidence>
<feature type="region of interest" description="Disordered" evidence="2">
    <location>
        <begin position="403"/>
        <end position="470"/>
    </location>
</feature>
<sequence>MQLNDEMPSKRSLRPVAFCAVAFSTVAVLSCVITLPLMYNYVQSVQTLMQDEVDFCKTRSKDMWKEMVQLQALAVGKKGEPVNIVEAPIVTRSKRQYGSVPSVNVLPAGDCCSCQQGPPGPPGPPGRDGRPGAPGRPGNPGPPGRDGNLLPPPPPKKCPPGPMGPPGPPGPKGLPGPQGDPGEPGMDGAPGRPGPQGPPGPPGIPGEAGEKGPPGEPGKVINTAPPGPPGSPGLPGPRGPPGPPGHDGIAGPPGPPGPPGDPGDMGAEGPVGPPGQPAVTLSYKDLIMKHCKMDDLTTSKWILFGATVLTTATTLVCVLTIPIFYTNVQKKCSSMLEDIRYCKAMSQENWKHSMQLGGKLVNSRNKRSDYSGYGSSVQLSGPTYGQVACCTCQQGLPGLPGKPGEDGCNGKPGNPGPPGKAGKNGRLLSAEESSGPCQRCPQGPPGDPGLPGPKGPPGKSGRPVRLEGGARFTRKEGITWNTRRKVNTSHSFARTLILLVIVTSEDLQEHRQVAIAVYLQSPFRESLHFKGLKGESGQPGRVINAAPPGPPGLPGPAGPRGQPGIPGKEGQQGPPGPPGPRGAQGERGRTGAEGEPGPPGPQGPPGLPGSCRHCYQHSNEPADPRLASPAKTLISKWRHART</sequence>
<dbReference type="Proteomes" id="UP000030764">
    <property type="component" value="Unassembled WGS sequence"/>
</dbReference>
<dbReference type="PANTHER" id="PTHR24637">
    <property type="entry name" value="COLLAGEN"/>
    <property type="match status" value="1"/>
</dbReference>
<evidence type="ECO:0000313" key="5">
    <source>
        <dbReference type="EMBL" id="KFD57085.1"/>
    </source>
</evidence>
<feature type="transmembrane region" description="Helical" evidence="3">
    <location>
        <begin position="16"/>
        <end position="39"/>
    </location>
</feature>
<feature type="region of interest" description="Disordered" evidence="2">
    <location>
        <begin position="115"/>
        <end position="277"/>
    </location>
</feature>
<feature type="compositionally biased region" description="Pro residues" evidence="2">
    <location>
        <begin position="150"/>
        <end position="174"/>
    </location>
</feature>
<evidence type="ECO:0000256" key="1">
    <source>
        <dbReference type="ARBA" id="ARBA00022737"/>
    </source>
</evidence>
<reference evidence="5 6" key="1">
    <citation type="journal article" date="2014" name="Nat. Genet.">
        <title>Genome and transcriptome of the porcine whipworm Trichuris suis.</title>
        <authorList>
            <person name="Jex A.R."/>
            <person name="Nejsum P."/>
            <person name="Schwarz E.M."/>
            <person name="Hu L."/>
            <person name="Young N.D."/>
            <person name="Hall R.S."/>
            <person name="Korhonen P.K."/>
            <person name="Liao S."/>
            <person name="Thamsborg S."/>
            <person name="Xia J."/>
            <person name="Xu P."/>
            <person name="Wang S."/>
            <person name="Scheerlinck J.P."/>
            <person name="Hofmann A."/>
            <person name="Sternberg P.W."/>
            <person name="Wang J."/>
            <person name="Gasser R.B."/>
        </authorList>
    </citation>
    <scope>NUCLEOTIDE SEQUENCE [LARGE SCALE GENOMIC DNA]</scope>
    <source>
        <strain evidence="5">DCEP-RM93M</strain>
    </source>
</reference>
<dbReference type="PANTHER" id="PTHR24637:SF382">
    <property type="entry name" value="NEMATODE CUTICLE COLLAGEN N-TERMINAL DOMAIN-CONTAINING PROTEIN"/>
    <property type="match status" value="1"/>
</dbReference>
<dbReference type="EMBL" id="KL363190">
    <property type="protein sequence ID" value="KFD57085.1"/>
    <property type="molecule type" value="Genomic_DNA"/>
</dbReference>
<dbReference type="Pfam" id="PF01391">
    <property type="entry name" value="Collagen"/>
    <property type="match status" value="3"/>
</dbReference>
<dbReference type="Pfam" id="PF01484">
    <property type="entry name" value="Col_cuticle_N"/>
    <property type="match status" value="2"/>
</dbReference>
<feature type="region of interest" description="Disordered" evidence="2">
    <location>
        <begin position="530"/>
        <end position="642"/>
    </location>
</feature>
<dbReference type="InterPro" id="IPR008160">
    <property type="entry name" value="Collagen"/>
</dbReference>
<evidence type="ECO:0000259" key="4">
    <source>
        <dbReference type="SMART" id="SM01088"/>
    </source>
</evidence>
<proteinExistence type="predicted"/>
<feature type="transmembrane region" description="Helical" evidence="3">
    <location>
        <begin position="301"/>
        <end position="325"/>
    </location>
</feature>
<feature type="compositionally biased region" description="Pro residues" evidence="2">
    <location>
        <begin position="192"/>
        <end position="204"/>
    </location>
</feature>
<evidence type="ECO:0000256" key="2">
    <source>
        <dbReference type="SAM" id="MobiDB-lite"/>
    </source>
</evidence>
<gene>
    <name evidence="5" type="ORF">M513_01970</name>
</gene>
<protein>
    <recommendedName>
        <fullName evidence="4">Nematode cuticle collagen N-terminal domain-containing protein</fullName>
    </recommendedName>
</protein>
<dbReference type="SMART" id="SM01088">
    <property type="entry name" value="Col_cuticle_N"/>
    <property type="match status" value="2"/>
</dbReference>
<feature type="compositionally biased region" description="Pro residues" evidence="2">
    <location>
        <begin position="596"/>
        <end position="607"/>
    </location>
</feature>
<keyword evidence="1" id="KW-0677">Repeat</keyword>
<organism evidence="5 6">
    <name type="scientific">Trichuris suis</name>
    <name type="common">pig whipworm</name>
    <dbReference type="NCBI Taxonomy" id="68888"/>
    <lineage>
        <taxon>Eukaryota</taxon>
        <taxon>Metazoa</taxon>
        <taxon>Ecdysozoa</taxon>
        <taxon>Nematoda</taxon>
        <taxon>Enoplea</taxon>
        <taxon>Dorylaimia</taxon>
        <taxon>Trichinellida</taxon>
        <taxon>Trichuridae</taxon>
        <taxon>Trichuris</taxon>
    </lineage>
</organism>
<keyword evidence="3" id="KW-1133">Transmembrane helix</keyword>
<dbReference type="AlphaFoldDB" id="A0A085MIN9"/>
<feature type="compositionally biased region" description="Pro residues" evidence="2">
    <location>
        <begin position="252"/>
        <end position="261"/>
    </location>
</feature>
<keyword evidence="3" id="KW-0472">Membrane</keyword>
<evidence type="ECO:0000313" key="6">
    <source>
        <dbReference type="Proteomes" id="UP000030764"/>
    </source>
</evidence>
<accession>A0A085MIN9</accession>
<dbReference type="InterPro" id="IPR002486">
    <property type="entry name" value="Col_cuticle_N"/>
</dbReference>
<keyword evidence="6" id="KW-1185">Reference proteome</keyword>
<name>A0A085MIN9_9BILA</name>
<feature type="compositionally biased region" description="Pro residues" evidence="2">
    <location>
        <begin position="442"/>
        <end position="456"/>
    </location>
</feature>
<feature type="compositionally biased region" description="Low complexity" evidence="2">
    <location>
        <begin position="559"/>
        <end position="572"/>
    </location>
</feature>
<feature type="domain" description="Nematode cuticle collagen N-terminal" evidence="4">
    <location>
        <begin position="301"/>
        <end position="354"/>
    </location>
</feature>
<feature type="domain" description="Nematode cuticle collagen N-terminal" evidence="4">
    <location>
        <begin position="15"/>
        <end position="67"/>
    </location>
</feature>
<dbReference type="Gene3D" id="1.20.5.320">
    <property type="entry name" value="6-Phosphogluconate Dehydrogenase, domain 3"/>
    <property type="match status" value="1"/>
</dbReference>
<feature type="compositionally biased region" description="Pro residues" evidence="2">
    <location>
        <begin position="225"/>
        <end position="244"/>
    </location>
</feature>
<dbReference type="GO" id="GO:0042302">
    <property type="term" value="F:structural constituent of cuticle"/>
    <property type="evidence" value="ECO:0007669"/>
    <property type="project" value="InterPro"/>
</dbReference>
<keyword evidence="3" id="KW-0812">Transmembrane</keyword>
<feature type="compositionally biased region" description="Pro residues" evidence="2">
    <location>
        <begin position="547"/>
        <end position="557"/>
    </location>
</feature>